<dbReference type="InterPro" id="IPR036255">
    <property type="entry name" value="YgfB-like_sf"/>
</dbReference>
<dbReference type="SUPFAM" id="SSF101327">
    <property type="entry name" value="YgfB-like"/>
    <property type="match status" value="1"/>
</dbReference>
<proteinExistence type="predicted"/>
<dbReference type="NCBIfam" id="TIGR02292">
    <property type="entry name" value="ygfB_yecA"/>
    <property type="match status" value="1"/>
</dbReference>
<dbReference type="EMBL" id="ATGI01000006">
    <property type="protein sequence ID" value="EPF79921.1"/>
    <property type="molecule type" value="Genomic_DNA"/>
</dbReference>
<dbReference type="HOGENOM" id="CLU_078487_2_0_6"/>
<reference evidence="1 2" key="1">
    <citation type="submission" date="2013-06" db="EMBL/GenBank/DDBJ databases">
        <title>The Genome Sequence of Acinetobacter rudis CIP 110305.</title>
        <authorList>
            <consortium name="The Broad Institute Genome Sequencing Platform"/>
            <consortium name="The Broad Institute Genome Sequencing Center for Infectious Disease"/>
            <person name="Cerqueira G."/>
            <person name="Feldgarden M."/>
            <person name="Courvalin P."/>
            <person name="Perichon B."/>
            <person name="Grillot-Courvalin C."/>
            <person name="Clermont D."/>
            <person name="Rocha E."/>
            <person name="Yoon E.-J."/>
            <person name="Nemec A."/>
            <person name="Young S.K."/>
            <person name="Zeng Q."/>
            <person name="Gargeya S."/>
            <person name="Fitzgerald M."/>
            <person name="Abouelleil A."/>
            <person name="Alvarado L."/>
            <person name="Berlin A.M."/>
            <person name="Chapman S.B."/>
            <person name="Dewar J."/>
            <person name="Goldberg J."/>
            <person name="Griggs A."/>
            <person name="Gujja S."/>
            <person name="Hansen M."/>
            <person name="Howarth C."/>
            <person name="Imamovic A."/>
            <person name="Larimer J."/>
            <person name="McCowan C."/>
            <person name="Murphy C."/>
            <person name="Pearson M."/>
            <person name="Priest M."/>
            <person name="Roberts A."/>
            <person name="Saif S."/>
            <person name="Shea T."/>
            <person name="Sykes S."/>
            <person name="Wortman J."/>
            <person name="Nusbaum C."/>
            <person name="Birren B."/>
        </authorList>
    </citation>
    <scope>NUCLEOTIDE SEQUENCE [LARGE SCALE GENOMIC DNA]</scope>
    <source>
        <strain evidence="1 2">CIP 110305</strain>
    </source>
</reference>
<dbReference type="STRING" id="632955.GCA_000829675_01944"/>
<evidence type="ECO:0000313" key="1">
    <source>
        <dbReference type="EMBL" id="EPF79921.1"/>
    </source>
</evidence>
<dbReference type="PATRIC" id="fig|421052.3.peg.803"/>
<sequence>MKMLCYPLIENYAGIEMSVLDLDVLSDYLDGDQNEYGLDFAATHGFLSAIAVGPQFDRWLDELFDNNQNKVPKSVIEQVKLWLAELRQNLANEEGIDFPFEIEEASVESSLGDWSVGFVDAMFLNEDAWFTPEFEEQLVDLTLPMMVFSGIDEEDPQMESFRRNGQLMDEIAEEIPENLNEIYLMYHSPE</sequence>
<gene>
    <name evidence="1" type="ORF">F945_00809</name>
</gene>
<accession>S3PM86</accession>
<dbReference type="Gene3D" id="1.20.120.740">
    <property type="entry name" value="YgfB uncharacterised protein family UPF0149, PF03695"/>
    <property type="match status" value="1"/>
</dbReference>
<dbReference type="InterPro" id="IPR011978">
    <property type="entry name" value="YgfB-like"/>
</dbReference>
<dbReference type="eggNOG" id="COG3318">
    <property type="taxonomic scope" value="Bacteria"/>
</dbReference>
<evidence type="ECO:0008006" key="3">
    <source>
        <dbReference type="Google" id="ProtNLM"/>
    </source>
</evidence>
<name>S3PM86_9GAMM</name>
<organism evidence="1 2">
    <name type="scientific">Acinetobacter rudis CIP 110305</name>
    <dbReference type="NCBI Taxonomy" id="421052"/>
    <lineage>
        <taxon>Bacteria</taxon>
        <taxon>Pseudomonadati</taxon>
        <taxon>Pseudomonadota</taxon>
        <taxon>Gammaproteobacteria</taxon>
        <taxon>Moraxellales</taxon>
        <taxon>Moraxellaceae</taxon>
        <taxon>Acinetobacter</taxon>
    </lineage>
</organism>
<dbReference type="Pfam" id="PF03695">
    <property type="entry name" value="UPF0149"/>
    <property type="match status" value="1"/>
</dbReference>
<comment type="caution">
    <text evidence="1">The sequence shown here is derived from an EMBL/GenBank/DDBJ whole genome shotgun (WGS) entry which is preliminary data.</text>
</comment>
<protein>
    <recommendedName>
        <fullName evidence="3">YecA family protein</fullName>
    </recommendedName>
</protein>
<dbReference type="AlphaFoldDB" id="S3PM86"/>
<dbReference type="Proteomes" id="UP000014568">
    <property type="component" value="Unassembled WGS sequence"/>
</dbReference>
<keyword evidence="2" id="KW-1185">Reference proteome</keyword>
<evidence type="ECO:0000313" key="2">
    <source>
        <dbReference type="Proteomes" id="UP000014568"/>
    </source>
</evidence>